<evidence type="ECO:0000256" key="1">
    <source>
        <dbReference type="SAM" id="MobiDB-lite"/>
    </source>
</evidence>
<reference evidence="4" key="1">
    <citation type="journal article" date="2019" name="Int. J. Syst. Evol. Microbiol.">
        <title>The Global Catalogue of Microorganisms (GCM) 10K type strain sequencing project: providing services to taxonomists for standard genome sequencing and annotation.</title>
        <authorList>
            <consortium name="The Broad Institute Genomics Platform"/>
            <consortium name="The Broad Institute Genome Sequencing Center for Infectious Disease"/>
            <person name="Wu L."/>
            <person name="Ma J."/>
        </authorList>
    </citation>
    <scope>NUCLEOTIDE SEQUENCE [LARGE SCALE GENOMIC DNA]</scope>
    <source>
        <strain evidence="4">NBRC 112502</strain>
    </source>
</reference>
<organism evidence="3 4">
    <name type="scientific">Acidocella aquatica</name>
    <dbReference type="NCBI Taxonomy" id="1922313"/>
    <lineage>
        <taxon>Bacteria</taxon>
        <taxon>Pseudomonadati</taxon>
        <taxon>Pseudomonadota</taxon>
        <taxon>Alphaproteobacteria</taxon>
        <taxon>Acetobacterales</taxon>
        <taxon>Acidocellaceae</taxon>
        <taxon>Acidocella</taxon>
    </lineage>
</organism>
<dbReference type="InterPro" id="IPR013670">
    <property type="entry name" value="EcoEI_R_C_dom"/>
</dbReference>
<feature type="region of interest" description="Disordered" evidence="1">
    <location>
        <begin position="47"/>
        <end position="66"/>
    </location>
</feature>
<sequence>MAERGFGGEQLAEMGKVIDAQKSDVFDILAYIAFALPPITRAERAEKQRAKFYPRTTPSSRRSWTS</sequence>
<evidence type="ECO:0000313" key="3">
    <source>
        <dbReference type="EMBL" id="GLR68881.1"/>
    </source>
</evidence>
<dbReference type="EMBL" id="BSOS01000098">
    <property type="protein sequence ID" value="GLR68881.1"/>
    <property type="molecule type" value="Genomic_DNA"/>
</dbReference>
<evidence type="ECO:0000313" key="4">
    <source>
        <dbReference type="Proteomes" id="UP001156641"/>
    </source>
</evidence>
<protein>
    <recommendedName>
        <fullName evidence="2">EcoEI R protein C-terminal domain-containing protein</fullName>
    </recommendedName>
</protein>
<keyword evidence="4" id="KW-1185">Reference proteome</keyword>
<gene>
    <name evidence="3" type="ORF">GCM10010909_35630</name>
</gene>
<comment type="caution">
    <text evidence="3">The sequence shown here is derived from an EMBL/GenBank/DDBJ whole genome shotgun (WGS) entry which is preliminary data.</text>
</comment>
<proteinExistence type="predicted"/>
<evidence type="ECO:0000259" key="2">
    <source>
        <dbReference type="Pfam" id="PF08463"/>
    </source>
</evidence>
<dbReference type="RefSeq" id="WP_284259741.1">
    <property type="nucleotide sequence ID" value="NZ_BSOS01000098.1"/>
</dbReference>
<feature type="compositionally biased region" description="Low complexity" evidence="1">
    <location>
        <begin position="54"/>
        <end position="66"/>
    </location>
</feature>
<name>A0ABQ6ADL3_9PROT</name>
<feature type="domain" description="EcoEI R protein C-terminal" evidence="2">
    <location>
        <begin position="3"/>
        <end position="54"/>
    </location>
</feature>
<dbReference type="Pfam" id="PF08463">
    <property type="entry name" value="EcoEI_R_C"/>
    <property type="match status" value="1"/>
</dbReference>
<accession>A0ABQ6ADL3</accession>
<dbReference type="Proteomes" id="UP001156641">
    <property type="component" value="Unassembled WGS sequence"/>
</dbReference>